<evidence type="ECO:0000259" key="1">
    <source>
        <dbReference type="Pfam" id="PF00534"/>
    </source>
</evidence>
<dbReference type="PANTHER" id="PTHR45947">
    <property type="entry name" value="SULFOQUINOVOSYL TRANSFERASE SQD2"/>
    <property type="match status" value="1"/>
</dbReference>
<dbReference type="EMBL" id="JACIEJ010000024">
    <property type="protein sequence ID" value="MBB3988447.1"/>
    <property type="molecule type" value="Genomic_DNA"/>
</dbReference>
<dbReference type="Proteomes" id="UP000541426">
    <property type="component" value="Unassembled WGS sequence"/>
</dbReference>
<reference evidence="3 4" key="1">
    <citation type="submission" date="2020-08" db="EMBL/GenBank/DDBJ databases">
        <title>Genomic Encyclopedia of Type Strains, Phase IV (KMG-IV): sequencing the most valuable type-strain genomes for metagenomic binning, comparative biology and taxonomic classification.</title>
        <authorList>
            <person name="Goeker M."/>
        </authorList>
    </citation>
    <scope>NUCLEOTIDE SEQUENCE [LARGE SCALE GENOMIC DNA]</scope>
    <source>
        <strain evidence="3 4">DSM 102235</strain>
    </source>
</reference>
<evidence type="ECO:0000313" key="3">
    <source>
        <dbReference type="EMBL" id="MBB3988447.1"/>
    </source>
</evidence>
<dbReference type="InterPro" id="IPR028098">
    <property type="entry name" value="Glyco_trans_4-like_N"/>
</dbReference>
<dbReference type="RefSeq" id="WP_183970286.1">
    <property type="nucleotide sequence ID" value="NZ_BAABBZ010000049.1"/>
</dbReference>
<dbReference type="PANTHER" id="PTHR45947:SF3">
    <property type="entry name" value="SULFOQUINOVOSYL TRANSFERASE SQD2"/>
    <property type="match status" value="1"/>
</dbReference>
<protein>
    <recommendedName>
        <fullName evidence="5">Glycosyltransferase WbuB</fullName>
    </recommendedName>
</protein>
<organism evidence="3 4">
    <name type="scientific">Sagittula marina</name>
    <dbReference type="NCBI Taxonomy" id="943940"/>
    <lineage>
        <taxon>Bacteria</taxon>
        <taxon>Pseudomonadati</taxon>
        <taxon>Pseudomonadota</taxon>
        <taxon>Alphaproteobacteria</taxon>
        <taxon>Rhodobacterales</taxon>
        <taxon>Roseobacteraceae</taxon>
        <taxon>Sagittula</taxon>
    </lineage>
</organism>
<sequence>MHILFFTDNFPPETNAPASRTFEHAREWVKAGHQVTVITCAPNFPTGKTFDGYKNKLWQEEEIAGIRVVRVWSYMTSNEGFAKRTLDFTSYMATGFVAALFVRRADIVVGTSPQFFTAVAAWGAAALKRRPFVFELRDIWPESIRAVSAMEDSKLLDLLEKLELFLYRRARVVVAVTHAFKRNLIARGIDPDKIAVITNGVDSTRFKPMPKDAALLDQLNLNGKFVAGYIGTHGMAHALDTLVETAHLLNDDPQCKNIRIVMLGDGASRQALIEKADGLHNILFLERVSKEEVPRYWSILDVSIIHLKRNDLFKTVIPSKMFECMGMGTPILHGVEGESAEIIESTGAGQLFEPQNPHDLKNRLKTLHTNPELCAKLSVQGLQSAPQFDRANLAKEMLAILEKHEIGKFH</sequence>
<keyword evidence="4" id="KW-1185">Reference proteome</keyword>
<comment type="caution">
    <text evidence="3">The sequence shown here is derived from an EMBL/GenBank/DDBJ whole genome shotgun (WGS) entry which is preliminary data.</text>
</comment>
<dbReference type="SUPFAM" id="SSF53756">
    <property type="entry name" value="UDP-Glycosyltransferase/glycogen phosphorylase"/>
    <property type="match status" value="1"/>
</dbReference>
<dbReference type="InterPro" id="IPR050194">
    <property type="entry name" value="Glycosyltransferase_grp1"/>
</dbReference>
<feature type="domain" description="Glycosyltransferase subfamily 4-like N-terminal" evidence="2">
    <location>
        <begin position="18"/>
        <end position="200"/>
    </location>
</feature>
<dbReference type="AlphaFoldDB" id="A0A7W6DT12"/>
<dbReference type="InterPro" id="IPR001296">
    <property type="entry name" value="Glyco_trans_1"/>
</dbReference>
<name>A0A7W6DT12_9RHOB</name>
<evidence type="ECO:0000259" key="2">
    <source>
        <dbReference type="Pfam" id="PF13579"/>
    </source>
</evidence>
<feature type="domain" description="Glycosyl transferase family 1" evidence="1">
    <location>
        <begin position="222"/>
        <end position="378"/>
    </location>
</feature>
<dbReference type="GO" id="GO:0016758">
    <property type="term" value="F:hexosyltransferase activity"/>
    <property type="evidence" value="ECO:0007669"/>
    <property type="project" value="TreeGrafter"/>
</dbReference>
<evidence type="ECO:0008006" key="5">
    <source>
        <dbReference type="Google" id="ProtNLM"/>
    </source>
</evidence>
<dbReference type="CDD" id="cd03794">
    <property type="entry name" value="GT4_WbuB-like"/>
    <property type="match status" value="1"/>
</dbReference>
<proteinExistence type="predicted"/>
<dbReference type="Pfam" id="PF13579">
    <property type="entry name" value="Glyco_trans_4_4"/>
    <property type="match status" value="1"/>
</dbReference>
<dbReference type="Gene3D" id="3.40.50.2000">
    <property type="entry name" value="Glycogen Phosphorylase B"/>
    <property type="match status" value="2"/>
</dbReference>
<gene>
    <name evidence="3" type="ORF">GGQ68_004804</name>
</gene>
<dbReference type="Pfam" id="PF00534">
    <property type="entry name" value="Glycos_transf_1"/>
    <property type="match status" value="1"/>
</dbReference>
<evidence type="ECO:0000313" key="4">
    <source>
        <dbReference type="Proteomes" id="UP000541426"/>
    </source>
</evidence>
<accession>A0A7W6DT12</accession>